<keyword evidence="13" id="KW-1185">Reference proteome</keyword>
<evidence type="ECO:0000256" key="4">
    <source>
        <dbReference type="ARBA" id="ARBA00022679"/>
    </source>
</evidence>
<evidence type="ECO:0000256" key="10">
    <source>
        <dbReference type="SAM" id="Phobius"/>
    </source>
</evidence>
<dbReference type="EMBL" id="FOXQ01000001">
    <property type="protein sequence ID" value="SFP72872.1"/>
    <property type="molecule type" value="Genomic_DNA"/>
</dbReference>
<feature type="domain" description="Histidine kinase" evidence="11">
    <location>
        <begin position="454"/>
        <end position="645"/>
    </location>
</feature>
<evidence type="ECO:0000256" key="2">
    <source>
        <dbReference type="ARBA" id="ARBA00012438"/>
    </source>
</evidence>
<evidence type="ECO:0000256" key="5">
    <source>
        <dbReference type="ARBA" id="ARBA00022741"/>
    </source>
</evidence>
<dbReference type="Pfam" id="PF02518">
    <property type="entry name" value="HATPase_c"/>
    <property type="match status" value="1"/>
</dbReference>
<keyword evidence="6 12" id="KW-0418">Kinase</keyword>
<keyword evidence="3" id="KW-0597">Phosphoprotein</keyword>
<comment type="catalytic activity">
    <reaction evidence="1">
        <text>ATP + protein L-histidine = ADP + protein N-phospho-L-histidine.</text>
        <dbReference type="EC" id="2.7.13.3"/>
    </reaction>
</comment>
<dbReference type="SUPFAM" id="SSF48452">
    <property type="entry name" value="TPR-like"/>
    <property type="match status" value="2"/>
</dbReference>
<dbReference type="PANTHER" id="PTHR41523:SF8">
    <property type="entry name" value="ETHYLENE RESPONSE SENSOR PROTEIN"/>
    <property type="match status" value="1"/>
</dbReference>
<dbReference type="SMART" id="SM00028">
    <property type="entry name" value="TPR"/>
    <property type="match status" value="4"/>
</dbReference>
<reference evidence="12 13" key="1">
    <citation type="submission" date="2016-10" db="EMBL/GenBank/DDBJ databases">
        <authorList>
            <person name="de Groot N.N."/>
        </authorList>
    </citation>
    <scope>NUCLEOTIDE SEQUENCE [LARGE SCALE GENOMIC DNA]</scope>
    <source>
        <strain evidence="12 13">DSM 28286</strain>
    </source>
</reference>
<sequence>MKTLKYILIACICTNITVTYLYPQDEKVDSLKRLLQSPRQDTVRINANIALSNLFIEDKPGTALLYAVTALSIAQNIKNTKLIARSSHTIGVCYDYIGNLDSCLYFLNNAASLYTSLNDKEYLSNVISDMALAYYVRGNYELSLRNHFTALKLRQETGNKSYVAKSLNNIGVLYRSKKDYTNAIHYYRQSLAIKEELHDEQGILNTLINISSAYNSEDKFDSTYYYAYRAMQLAKKIHAEKDIYGSQVNMGAALVGLHRLDEAEAVFYDVEKRALVHNDRDVLITVYEGLGDIFSSRENYAAAESYFLKGLETSKKNQRKERMEVFYRKLSKCNRMLTNYALAFNYADSATTLRNDLLNEENLRQLNEMAAVYETAEKEKQIDKLNAQNALAAAEAIHNKKERNYFILASVLMLALAVLVWIAFASNKKKKKQLATQNELIEKSLQEKEILLREIHHRVKNNLQIVSSLLSLQSDYIADEHALQAVKESRNRVQSMSLIHQNLYQENNLTGIDIQDYIGKLCDNLFHSYNIQHNKIKLIKELQPMNLDVDVVVPLGLILNELITNSLKYAFNDGRDGAIKIILKEEDSLLKLGVYDNGTGIQQKPKDEYGFGYKMINAFLQKLKGKMNIYAEDGTKVDIEIKNYKLV</sequence>
<keyword evidence="7" id="KW-0067">ATP-binding</keyword>
<dbReference type="InterPro" id="IPR003594">
    <property type="entry name" value="HATPase_dom"/>
</dbReference>
<keyword evidence="5" id="KW-0547">Nucleotide-binding</keyword>
<evidence type="ECO:0000256" key="3">
    <source>
        <dbReference type="ARBA" id="ARBA00022553"/>
    </source>
</evidence>
<dbReference type="PROSITE" id="PS50109">
    <property type="entry name" value="HIS_KIN"/>
    <property type="match status" value="1"/>
</dbReference>
<dbReference type="Gene3D" id="3.30.565.10">
    <property type="entry name" value="Histidine kinase-like ATPase, C-terminal domain"/>
    <property type="match status" value="1"/>
</dbReference>
<name>A0A1I5SQ00_9BACT</name>
<proteinExistence type="predicted"/>
<evidence type="ECO:0000256" key="6">
    <source>
        <dbReference type="ARBA" id="ARBA00022777"/>
    </source>
</evidence>
<evidence type="ECO:0000256" key="9">
    <source>
        <dbReference type="SAM" id="Coils"/>
    </source>
</evidence>
<keyword evidence="4" id="KW-0808">Transferase</keyword>
<dbReference type="InterPro" id="IPR011495">
    <property type="entry name" value="Sig_transdc_His_kin_sub2_dim/P"/>
</dbReference>
<feature type="repeat" description="TPR" evidence="8">
    <location>
        <begin position="164"/>
        <end position="197"/>
    </location>
</feature>
<protein>
    <recommendedName>
        <fullName evidence="2">histidine kinase</fullName>
        <ecNumber evidence="2">2.7.13.3</ecNumber>
    </recommendedName>
</protein>
<evidence type="ECO:0000313" key="13">
    <source>
        <dbReference type="Proteomes" id="UP000199031"/>
    </source>
</evidence>
<evidence type="ECO:0000259" key="11">
    <source>
        <dbReference type="PROSITE" id="PS50109"/>
    </source>
</evidence>
<dbReference type="Gene3D" id="3.30.450.20">
    <property type="entry name" value="PAS domain"/>
    <property type="match status" value="1"/>
</dbReference>
<accession>A0A1I5SQ00</accession>
<dbReference type="Pfam" id="PF07568">
    <property type="entry name" value="HisKA_2"/>
    <property type="match status" value="1"/>
</dbReference>
<evidence type="ECO:0000256" key="1">
    <source>
        <dbReference type="ARBA" id="ARBA00000085"/>
    </source>
</evidence>
<dbReference type="OrthoDB" id="1223659at2"/>
<dbReference type="InterPro" id="IPR036890">
    <property type="entry name" value="HATPase_C_sf"/>
</dbReference>
<dbReference type="InterPro" id="IPR011990">
    <property type="entry name" value="TPR-like_helical_dom_sf"/>
</dbReference>
<dbReference type="RefSeq" id="WP_090654861.1">
    <property type="nucleotide sequence ID" value="NZ_FOXQ01000001.1"/>
</dbReference>
<dbReference type="SUPFAM" id="SSF55874">
    <property type="entry name" value="ATPase domain of HSP90 chaperone/DNA topoisomerase II/histidine kinase"/>
    <property type="match status" value="1"/>
</dbReference>
<dbReference type="AlphaFoldDB" id="A0A1I5SQ00"/>
<dbReference type="GO" id="GO:0005524">
    <property type="term" value="F:ATP binding"/>
    <property type="evidence" value="ECO:0007669"/>
    <property type="project" value="UniProtKB-KW"/>
</dbReference>
<feature type="repeat" description="TPR" evidence="8">
    <location>
        <begin position="284"/>
        <end position="317"/>
    </location>
</feature>
<keyword evidence="10" id="KW-0472">Membrane</keyword>
<dbReference type="STRING" id="1465490.SAMN05444277_101887"/>
<dbReference type="PROSITE" id="PS50005">
    <property type="entry name" value="TPR"/>
    <property type="match status" value="2"/>
</dbReference>
<organism evidence="12 13">
    <name type="scientific">Parafilimonas terrae</name>
    <dbReference type="NCBI Taxonomy" id="1465490"/>
    <lineage>
        <taxon>Bacteria</taxon>
        <taxon>Pseudomonadati</taxon>
        <taxon>Bacteroidota</taxon>
        <taxon>Chitinophagia</taxon>
        <taxon>Chitinophagales</taxon>
        <taxon>Chitinophagaceae</taxon>
        <taxon>Parafilimonas</taxon>
    </lineage>
</organism>
<feature type="coiled-coil region" evidence="9">
    <location>
        <begin position="359"/>
        <end position="454"/>
    </location>
</feature>
<dbReference type="InterPro" id="IPR005467">
    <property type="entry name" value="His_kinase_dom"/>
</dbReference>
<evidence type="ECO:0000313" key="12">
    <source>
        <dbReference type="EMBL" id="SFP72872.1"/>
    </source>
</evidence>
<dbReference type="GO" id="GO:0004673">
    <property type="term" value="F:protein histidine kinase activity"/>
    <property type="evidence" value="ECO:0007669"/>
    <property type="project" value="UniProtKB-EC"/>
</dbReference>
<gene>
    <name evidence="12" type="ORF">SAMN05444277_101887</name>
</gene>
<dbReference type="Proteomes" id="UP000199031">
    <property type="component" value="Unassembled WGS sequence"/>
</dbReference>
<dbReference type="InterPro" id="IPR019734">
    <property type="entry name" value="TPR_rpt"/>
</dbReference>
<dbReference type="EC" id="2.7.13.3" evidence="2"/>
<dbReference type="Gene3D" id="1.25.40.10">
    <property type="entry name" value="Tetratricopeptide repeat domain"/>
    <property type="match status" value="2"/>
</dbReference>
<keyword evidence="9" id="KW-0175">Coiled coil</keyword>
<dbReference type="PANTHER" id="PTHR41523">
    <property type="entry name" value="TWO-COMPONENT SYSTEM SENSOR PROTEIN"/>
    <property type="match status" value="1"/>
</dbReference>
<feature type="transmembrane region" description="Helical" evidence="10">
    <location>
        <begin position="405"/>
        <end position="424"/>
    </location>
</feature>
<keyword evidence="10" id="KW-1133">Transmembrane helix</keyword>
<evidence type="ECO:0000256" key="8">
    <source>
        <dbReference type="PROSITE-ProRule" id="PRU00339"/>
    </source>
</evidence>
<keyword evidence="10" id="KW-0812">Transmembrane</keyword>
<dbReference type="Pfam" id="PF13424">
    <property type="entry name" value="TPR_12"/>
    <property type="match status" value="1"/>
</dbReference>
<evidence type="ECO:0000256" key="7">
    <source>
        <dbReference type="ARBA" id="ARBA00022840"/>
    </source>
</evidence>
<keyword evidence="8" id="KW-0802">TPR repeat</keyword>